<dbReference type="PANTHER" id="PTHR43792">
    <property type="entry name" value="GNAT FAMILY, PUTATIVE (AFU_ORTHOLOGUE AFUA_3G00765)-RELATED-RELATED"/>
    <property type="match status" value="1"/>
</dbReference>
<keyword evidence="3" id="KW-1185">Reference proteome</keyword>
<dbReference type="AlphaFoldDB" id="A0AAE3XPD5"/>
<evidence type="ECO:0000259" key="1">
    <source>
        <dbReference type="PROSITE" id="PS51186"/>
    </source>
</evidence>
<dbReference type="GO" id="GO:0016747">
    <property type="term" value="F:acyltransferase activity, transferring groups other than amino-acyl groups"/>
    <property type="evidence" value="ECO:0007669"/>
    <property type="project" value="InterPro"/>
</dbReference>
<reference evidence="2" key="1">
    <citation type="submission" date="2023-07" db="EMBL/GenBank/DDBJ databases">
        <title>Genomic Encyclopedia of Type Strains, Phase IV (KMG-IV): sequencing the most valuable type-strain genomes for metagenomic binning, comparative biology and taxonomic classification.</title>
        <authorList>
            <person name="Goeker M."/>
        </authorList>
    </citation>
    <scope>NUCLEOTIDE SEQUENCE</scope>
    <source>
        <strain evidence="2">DSM 26174</strain>
    </source>
</reference>
<organism evidence="2 3">
    <name type="scientific">Aureibacter tunicatorum</name>
    <dbReference type="NCBI Taxonomy" id="866807"/>
    <lineage>
        <taxon>Bacteria</taxon>
        <taxon>Pseudomonadati</taxon>
        <taxon>Bacteroidota</taxon>
        <taxon>Cytophagia</taxon>
        <taxon>Cytophagales</taxon>
        <taxon>Persicobacteraceae</taxon>
        <taxon>Aureibacter</taxon>
    </lineage>
</organism>
<evidence type="ECO:0000313" key="3">
    <source>
        <dbReference type="Proteomes" id="UP001185092"/>
    </source>
</evidence>
<name>A0AAE3XPD5_9BACT</name>
<dbReference type="InterPro" id="IPR000182">
    <property type="entry name" value="GNAT_dom"/>
</dbReference>
<comment type="caution">
    <text evidence="2">The sequence shown here is derived from an EMBL/GenBank/DDBJ whole genome shotgun (WGS) entry which is preliminary data.</text>
</comment>
<dbReference type="InterPro" id="IPR051531">
    <property type="entry name" value="N-acetyltransferase"/>
</dbReference>
<sequence length="176" mass="20155">MFLNDFSTQRFCLEELSESDFEFVYELVNTAGWIEFIGDKGVRSFEDAREYAKKMSDAPNIEWWNIKMVDTGCLAGVITFIKRDFLDHYDIGFALLPEFEGKGIAFEASKLVMDQAFGSGEHDVILGRTMKKNSKSINLLEKLGLKLLKESEDDKGVVNCVLKVEKEEYYSLMTQD</sequence>
<dbReference type="Pfam" id="PF13302">
    <property type="entry name" value="Acetyltransf_3"/>
    <property type="match status" value="1"/>
</dbReference>
<dbReference type="InterPro" id="IPR016181">
    <property type="entry name" value="Acyl_CoA_acyltransferase"/>
</dbReference>
<protein>
    <submittedName>
        <fullName evidence="2">RimJ/RimL family protein N-acetyltransferase</fullName>
    </submittedName>
</protein>
<dbReference type="RefSeq" id="WP_309940798.1">
    <property type="nucleotide sequence ID" value="NZ_AP025306.1"/>
</dbReference>
<accession>A0AAE3XPD5</accession>
<dbReference type="EMBL" id="JAVDQD010000005">
    <property type="protein sequence ID" value="MDR6240677.1"/>
    <property type="molecule type" value="Genomic_DNA"/>
</dbReference>
<evidence type="ECO:0000313" key="2">
    <source>
        <dbReference type="EMBL" id="MDR6240677.1"/>
    </source>
</evidence>
<proteinExistence type="predicted"/>
<gene>
    <name evidence="2" type="ORF">HNQ88_003753</name>
</gene>
<feature type="domain" description="N-acetyltransferase" evidence="1">
    <location>
        <begin position="11"/>
        <end position="167"/>
    </location>
</feature>
<dbReference type="Gene3D" id="3.40.630.30">
    <property type="match status" value="1"/>
</dbReference>
<dbReference type="PROSITE" id="PS51186">
    <property type="entry name" value="GNAT"/>
    <property type="match status" value="1"/>
</dbReference>
<dbReference type="Proteomes" id="UP001185092">
    <property type="component" value="Unassembled WGS sequence"/>
</dbReference>
<dbReference type="SUPFAM" id="SSF55729">
    <property type="entry name" value="Acyl-CoA N-acyltransferases (Nat)"/>
    <property type="match status" value="1"/>
</dbReference>
<dbReference type="PANTHER" id="PTHR43792:SF1">
    <property type="entry name" value="N-ACETYLTRANSFERASE DOMAIN-CONTAINING PROTEIN"/>
    <property type="match status" value="1"/>
</dbReference>